<dbReference type="Pfam" id="PF04082">
    <property type="entry name" value="Fungal_trans"/>
    <property type="match status" value="1"/>
</dbReference>
<dbReference type="InterPro" id="IPR053230">
    <property type="entry name" value="Trans_reg_galc"/>
</dbReference>
<dbReference type="InterPro" id="IPR001138">
    <property type="entry name" value="Zn2Cys6_DnaBD"/>
</dbReference>
<evidence type="ECO:0000256" key="4">
    <source>
        <dbReference type="ARBA" id="ARBA00023163"/>
    </source>
</evidence>
<reference evidence="8" key="1">
    <citation type="submission" date="2021-12" db="EMBL/GenBank/DDBJ databases">
        <title>Convergent genome expansion in fungi linked to evolution of root-endophyte symbiosis.</title>
        <authorList>
            <consortium name="DOE Joint Genome Institute"/>
            <person name="Ke Y.-H."/>
            <person name="Bonito G."/>
            <person name="Liao H.-L."/>
            <person name="Looney B."/>
            <person name="Rojas-Flechas A."/>
            <person name="Nash J."/>
            <person name="Hameed K."/>
            <person name="Schadt C."/>
            <person name="Martin F."/>
            <person name="Crous P.W."/>
            <person name="Miettinen O."/>
            <person name="Magnuson J.K."/>
            <person name="Labbe J."/>
            <person name="Jacobson D."/>
            <person name="Doktycz M.J."/>
            <person name="Veneault-Fourrey C."/>
            <person name="Kuo A."/>
            <person name="Mondo S."/>
            <person name="Calhoun S."/>
            <person name="Riley R."/>
            <person name="Ohm R."/>
            <person name="LaButti K."/>
            <person name="Andreopoulos B."/>
            <person name="Pangilinan J."/>
            <person name="Nolan M."/>
            <person name="Tritt A."/>
            <person name="Clum A."/>
            <person name="Lipzen A."/>
            <person name="Daum C."/>
            <person name="Barry K."/>
            <person name="Grigoriev I.V."/>
            <person name="Vilgalys R."/>
        </authorList>
    </citation>
    <scope>NUCLEOTIDE SEQUENCE</scope>
    <source>
        <strain evidence="8">PMI_201</strain>
    </source>
</reference>
<dbReference type="CDD" id="cd00067">
    <property type="entry name" value="GAL4"/>
    <property type="match status" value="1"/>
</dbReference>
<dbReference type="SMART" id="SM00906">
    <property type="entry name" value="Fungal_trans"/>
    <property type="match status" value="1"/>
</dbReference>
<gene>
    <name evidence="8" type="ORF">BGW36DRAFT_405053</name>
</gene>
<proteinExistence type="predicted"/>
<evidence type="ECO:0000313" key="8">
    <source>
        <dbReference type="EMBL" id="KAH8702228.1"/>
    </source>
</evidence>
<dbReference type="GO" id="GO:0008270">
    <property type="term" value="F:zinc ion binding"/>
    <property type="evidence" value="ECO:0007669"/>
    <property type="project" value="InterPro"/>
</dbReference>
<protein>
    <submittedName>
        <fullName evidence="8">Fungal-specific transcription factor domain-containing protein</fullName>
    </submittedName>
</protein>
<dbReference type="PROSITE" id="PS00463">
    <property type="entry name" value="ZN2_CY6_FUNGAL_1"/>
    <property type="match status" value="1"/>
</dbReference>
<sequence length="722" mass="81653">MGEKRKASVTPDACAKTSSYTGISSSTLSVPTNPSVPLKVPIPRQQSNDPPNSDSTSTRQRARRACSECKNSKTKCSGEQPFCERCMTFGLTCVYGPNKQEKMTMELNDLHHRLQIQESLLAEIYPHLDKRLQDKLDGSQWGLGEKLNYTAQGDPSSSPGIADYTDEDYNREELSQATGHVGQYSDRSWILSLKKHLGKSSTSTRSDTSSDSIASVSYLLDDLHISIKDDINPLNRPARHTADRLMSIYFRLVHPSFPILSKTVFSQQYTRYYNENDTIPQKKWRAILNLVFAIAAKHSRRNSENFVTDDTHLEFFSRAWMLGMGGNTLLLNPDLQQVQIEGLISFYLLTVEQANRSWRLYGLAINSAYAMGLHMRSESKDISPTSKEIRYRVWWSLYTFETTLCIITGRPVSATNKFCSTPLPIPFPEEDFQGPHATSLLNNNALRVCCLAILGFSLGDSDCQEPNRGSAKNSTCESAARIAASTMPNISLYFTQFITLTANMRKTLHTLYALGNAQNSWTQNEAQMHVLDTEANVWYSKLPVEFRFMEDNSSPLFERQRVSLAFLFYSAKIIYSWPALHRFQALNNENASTSLHIFATLCVNSACDMLDVLPEKPDMRWINETSPWWCVLHYLMQATAVLLLKMSVQLKDGNEDINKTAIIRLKKSLDWLQNMSSHSEAAERAWNLSNKLHGQLLSQDPIEIPDPLLSQFLLGDDFPIMT</sequence>
<dbReference type="Proteomes" id="UP001201262">
    <property type="component" value="Unassembled WGS sequence"/>
</dbReference>
<accession>A0AAD4KYP2</accession>
<dbReference type="GO" id="GO:0006351">
    <property type="term" value="P:DNA-templated transcription"/>
    <property type="evidence" value="ECO:0007669"/>
    <property type="project" value="InterPro"/>
</dbReference>
<dbReference type="InterPro" id="IPR007219">
    <property type="entry name" value="XnlR_reg_dom"/>
</dbReference>
<dbReference type="RefSeq" id="XP_046075604.1">
    <property type="nucleotide sequence ID" value="XM_046218950.1"/>
</dbReference>
<evidence type="ECO:0000256" key="2">
    <source>
        <dbReference type="ARBA" id="ARBA00023015"/>
    </source>
</evidence>
<evidence type="ECO:0000256" key="3">
    <source>
        <dbReference type="ARBA" id="ARBA00023125"/>
    </source>
</evidence>
<evidence type="ECO:0000256" key="1">
    <source>
        <dbReference type="ARBA" id="ARBA00022723"/>
    </source>
</evidence>
<dbReference type="PANTHER" id="PTHR47654">
    <property type="entry name" value="ZN(II)2CYS6 TRANSCRIPTION FACTOR (EUROFUNG)-RELATED"/>
    <property type="match status" value="1"/>
</dbReference>
<evidence type="ECO:0000259" key="7">
    <source>
        <dbReference type="PROSITE" id="PS50048"/>
    </source>
</evidence>
<dbReference type="GeneID" id="70249237"/>
<dbReference type="Gene3D" id="4.10.240.10">
    <property type="entry name" value="Zn(2)-C6 fungal-type DNA-binding domain"/>
    <property type="match status" value="1"/>
</dbReference>
<dbReference type="CDD" id="cd12148">
    <property type="entry name" value="fungal_TF_MHR"/>
    <property type="match status" value="1"/>
</dbReference>
<dbReference type="PANTHER" id="PTHR47654:SF1">
    <property type="entry name" value="ZN(II)2CYS6 TRANSCRIPTION FACTOR (EUROFUNG)"/>
    <property type="match status" value="1"/>
</dbReference>
<evidence type="ECO:0000256" key="5">
    <source>
        <dbReference type="ARBA" id="ARBA00023242"/>
    </source>
</evidence>
<dbReference type="Pfam" id="PF00172">
    <property type="entry name" value="Zn_clus"/>
    <property type="match status" value="1"/>
</dbReference>
<evidence type="ECO:0000313" key="9">
    <source>
        <dbReference type="Proteomes" id="UP001201262"/>
    </source>
</evidence>
<feature type="region of interest" description="Disordered" evidence="6">
    <location>
        <begin position="1"/>
        <end position="59"/>
    </location>
</feature>
<dbReference type="PROSITE" id="PS50048">
    <property type="entry name" value="ZN2_CY6_FUNGAL_2"/>
    <property type="match status" value="1"/>
</dbReference>
<keyword evidence="4" id="KW-0804">Transcription</keyword>
<keyword evidence="9" id="KW-1185">Reference proteome</keyword>
<dbReference type="AlphaFoldDB" id="A0AAD4KYP2"/>
<comment type="caution">
    <text evidence="8">The sequence shown here is derived from an EMBL/GenBank/DDBJ whole genome shotgun (WGS) entry which is preliminary data.</text>
</comment>
<name>A0AAD4KYP2_9EURO</name>
<keyword evidence="5" id="KW-0539">Nucleus</keyword>
<dbReference type="GO" id="GO:0003677">
    <property type="term" value="F:DNA binding"/>
    <property type="evidence" value="ECO:0007669"/>
    <property type="project" value="UniProtKB-KW"/>
</dbReference>
<dbReference type="SMART" id="SM00066">
    <property type="entry name" value="GAL4"/>
    <property type="match status" value="1"/>
</dbReference>
<dbReference type="EMBL" id="JAJTJA010000003">
    <property type="protein sequence ID" value="KAH8702228.1"/>
    <property type="molecule type" value="Genomic_DNA"/>
</dbReference>
<feature type="domain" description="Zn(2)-C6 fungal-type" evidence="7">
    <location>
        <begin position="65"/>
        <end position="95"/>
    </location>
</feature>
<dbReference type="InterPro" id="IPR036864">
    <property type="entry name" value="Zn2-C6_fun-type_DNA-bd_sf"/>
</dbReference>
<dbReference type="GO" id="GO:0000981">
    <property type="term" value="F:DNA-binding transcription factor activity, RNA polymerase II-specific"/>
    <property type="evidence" value="ECO:0007669"/>
    <property type="project" value="InterPro"/>
</dbReference>
<keyword evidence="2" id="KW-0805">Transcription regulation</keyword>
<evidence type="ECO:0000256" key="6">
    <source>
        <dbReference type="SAM" id="MobiDB-lite"/>
    </source>
</evidence>
<feature type="compositionally biased region" description="Low complexity" evidence="6">
    <location>
        <begin position="17"/>
        <end position="29"/>
    </location>
</feature>
<keyword evidence="1" id="KW-0479">Metal-binding</keyword>
<keyword evidence="3" id="KW-0238">DNA-binding</keyword>
<organism evidence="8 9">
    <name type="scientific">Talaromyces proteolyticus</name>
    <dbReference type="NCBI Taxonomy" id="1131652"/>
    <lineage>
        <taxon>Eukaryota</taxon>
        <taxon>Fungi</taxon>
        <taxon>Dikarya</taxon>
        <taxon>Ascomycota</taxon>
        <taxon>Pezizomycotina</taxon>
        <taxon>Eurotiomycetes</taxon>
        <taxon>Eurotiomycetidae</taxon>
        <taxon>Eurotiales</taxon>
        <taxon>Trichocomaceae</taxon>
        <taxon>Talaromyces</taxon>
        <taxon>Talaromyces sect. Bacilispori</taxon>
    </lineage>
</organism>
<feature type="compositionally biased region" description="Polar residues" evidence="6">
    <location>
        <begin position="44"/>
        <end position="59"/>
    </location>
</feature>
<dbReference type="SUPFAM" id="SSF57701">
    <property type="entry name" value="Zn2/Cys6 DNA-binding domain"/>
    <property type="match status" value="1"/>
</dbReference>